<keyword evidence="1" id="KW-0121">Carboxypeptidase</keyword>
<keyword evidence="2" id="KW-1185">Reference proteome</keyword>
<dbReference type="Proteomes" id="UP000237056">
    <property type="component" value="Unassembled WGS sequence"/>
</dbReference>
<dbReference type="SUPFAM" id="SSF49464">
    <property type="entry name" value="Carboxypeptidase regulatory domain-like"/>
    <property type="match status" value="1"/>
</dbReference>
<comment type="caution">
    <text evidence="1">The sequence shown here is derived from an EMBL/GenBank/DDBJ whole genome shotgun (WGS) entry which is preliminary data.</text>
</comment>
<dbReference type="Gene3D" id="2.60.40.1120">
    <property type="entry name" value="Carboxypeptidase-like, regulatory domain"/>
    <property type="match status" value="1"/>
</dbReference>
<dbReference type="EMBL" id="PQNY01000001">
    <property type="protein sequence ID" value="POS02967.1"/>
    <property type="molecule type" value="Genomic_DNA"/>
</dbReference>
<dbReference type="Pfam" id="PF13715">
    <property type="entry name" value="CarbopepD_reg_2"/>
    <property type="match status" value="1"/>
</dbReference>
<protein>
    <submittedName>
        <fullName evidence="1">Carboxypeptidase-like protein</fullName>
    </submittedName>
</protein>
<name>A0A2S4NB96_9FLAO</name>
<keyword evidence="1" id="KW-0645">Protease</keyword>
<reference evidence="1 2" key="1">
    <citation type="submission" date="2018-01" db="EMBL/GenBank/DDBJ databases">
        <title>Genomic Encyclopedia of Type Strains, Phase I: the one thousand microbial genomes (KMG-I) project.</title>
        <authorList>
            <person name="Goeker M."/>
        </authorList>
    </citation>
    <scope>NUCLEOTIDE SEQUENCE [LARGE SCALE GENOMIC DNA]</scope>
    <source>
        <strain evidence="1 2">DSM 17960</strain>
    </source>
</reference>
<dbReference type="AlphaFoldDB" id="A0A2S4NB96"/>
<keyword evidence="1" id="KW-0378">Hydrolase</keyword>
<dbReference type="GO" id="GO:0004180">
    <property type="term" value="F:carboxypeptidase activity"/>
    <property type="evidence" value="ECO:0007669"/>
    <property type="project" value="UniProtKB-KW"/>
</dbReference>
<dbReference type="InterPro" id="IPR008969">
    <property type="entry name" value="CarboxyPept-like_regulatory"/>
</dbReference>
<sequence length="287" mass="32925">MKNILLLFISVMSFAQVKGVVKDSVSGKPIPYVTISLENQAKGTTSDEEGKFSINTQTGNLVFSAVGYHKKKVSITKEMNVFMQPKNHTLQDVVILNKLQTKTIEIGDYKNSIRQAFDNGPKIDAKFFPYLTKYKKTRFIKKITVYTDSQIDSAIVKMRLYSVDENGLPASDLLQKDIIVKPKKGIYRNVIDVSDYNLIFPKKGLFVAFEKLFIDKNKVEKTIIDQNTNTVKIQKIYYPFMLYNRIELSGIFTYYGGAWQKIEEKNNENKMVVKPYFEPAITIFLSN</sequence>
<evidence type="ECO:0000313" key="2">
    <source>
        <dbReference type="Proteomes" id="UP000237056"/>
    </source>
</evidence>
<dbReference type="OrthoDB" id="914976at2"/>
<accession>A0A2S4NB96</accession>
<proteinExistence type="predicted"/>
<dbReference type="RefSeq" id="WP_103724715.1">
    <property type="nucleotide sequence ID" value="NZ_PQNY01000001.1"/>
</dbReference>
<gene>
    <name evidence="1" type="ORF">Q361_10165</name>
</gene>
<evidence type="ECO:0000313" key="1">
    <source>
        <dbReference type="EMBL" id="POS02967.1"/>
    </source>
</evidence>
<organism evidence="1 2">
    <name type="scientific">Flavobacterium croceum DSM 17960</name>
    <dbReference type="NCBI Taxonomy" id="1121886"/>
    <lineage>
        <taxon>Bacteria</taxon>
        <taxon>Pseudomonadati</taxon>
        <taxon>Bacteroidota</taxon>
        <taxon>Flavobacteriia</taxon>
        <taxon>Flavobacteriales</taxon>
        <taxon>Flavobacteriaceae</taxon>
        <taxon>Flavobacterium</taxon>
    </lineage>
</organism>